<comment type="caution">
    <text evidence="1">The sequence shown here is derived from an EMBL/GenBank/DDBJ whole genome shotgun (WGS) entry which is preliminary data.</text>
</comment>
<sequence length="105" mass="12059">MNGKEFFDYFESVTTAKDSFLDKALELQTSKNLKRAPAKRYNETIVAQQADKLWAELVGNLYNNIKNQLKNSDKKSAWTELLDNDDVVEQLDDSIAEINLNETQN</sequence>
<proteinExistence type="predicted"/>
<accession>A0ABW4BM90</accession>
<dbReference type="RefSeq" id="WP_125647876.1">
    <property type="nucleotide sequence ID" value="NZ_JBHTOH010000025.1"/>
</dbReference>
<keyword evidence="2" id="KW-1185">Reference proteome</keyword>
<name>A0ABW4BM90_9LACO</name>
<dbReference type="EMBL" id="JBHTOH010000025">
    <property type="protein sequence ID" value="MFD1410783.1"/>
    <property type="molecule type" value="Genomic_DNA"/>
</dbReference>
<organism evidence="1 2">
    <name type="scientific">Lapidilactobacillus gannanensis</name>
    <dbReference type="NCBI Taxonomy" id="2486002"/>
    <lineage>
        <taxon>Bacteria</taxon>
        <taxon>Bacillati</taxon>
        <taxon>Bacillota</taxon>
        <taxon>Bacilli</taxon>
        <taxon>Lactobacillales</taxon>
        <taxon>Lactobacillaceae</taxon>
        <taxon>Lapidilactobacillus</taxon>
    </lineage>
</organism>
<protein>
    <submittedName>
        <fullName evidence="1">Uncharacterized protein</fullName>
    </submittedName>
</protein>
<evidence type="ECO:0000313" key="2">
    <source>
        <dbReference type="Proteomes" id="UP001597191"/>
    </source>
</evidence>
<reference evidence="2" key="1">
    <citation type="journal article" date="2019" name="Int. J. Syst. Evol. Microbiol.">
        <title>The Global Catalogue of Microorganisms (GCM) 10K type strain sequencing project: providing services to taxonomists for standard genome sequencing and annotation.</title>
        <authorList>
            <consortium name="The Broad Institute Genomics Platform"/>
            <consortium name="The Broad Institute Genome Sequencing Center for Infectious Disease"/>
            <person name="Wu L."/>
            <person name="Ma J."/>
        </authorList>
    </citation>
    <scope>NUCLEOTIDE SEQUENCE [LARGE SCALE GENOMIC DNA]</scope>
    <source>
        <strain evidence="2">CCM 8937</strain>
    </source>
</reference>
<evidence type="ECO:0000313" key="1">
    <source>
        <dbReference type="EMBL" id="MFD1410783.1"/>
    </source>
</evidence>
<dbReference type="Proteomes" id="UP001597191">
    <property type="component" value="Unassembled WGS sequence"/>
</dbReference>
<gene>
    <name evidence="1" type="ORF">ACFQ4R_04030</name>
</gene>